<keyword evidence="1" id="KW-1133">Transmembrane helix</keyword>
<keyword evidence="3" id="KW-1185">Reference proteome</keyword>
<keyword evidence="1" id="KW-0812">Transmembrane</keyword>
<evidence type="ECO:0000313" key="2">
    <source>
        <dbReference type="EMBL" id="QQT02357.1"/>
    </source>
</evidence>
<dbReference type="KEGG" id="ppsr:I6J18_11270"/>
<reference evidence="2 3" key="1">
    <citation type="submission" date="2021-01" db="EMBL/GenBank/DDBJ databases">
        <title>FDA dAtabase for Regulatory Grade micrObial Sequences (FDA-ARGOS): Supporting development and validation of Infectious Disease Dx tests.</title>
        <authorList>
            <person name="Nelson B."/>
            <person name="Plummer A."/>
            <person name="Tallon L."/>
            <person name="Sadzewicz L."/>
            <person name="Zhao X."/>
            <person name="Boylan J."/>
            <person name="Ott S."/>
            <person name="Bowen H."/>
            <person name="Vavikolanu K."/>
            <person name="Mehta A."/>
            <person name="Aluvathingal J."/>
            <person name="Nadendla S."/>
            <person name="Myers T."/>
            <person name="Yan Y."/>
            <person name="Sichtig H."/>
        </authorList>
    </citation>
    <scope>NUCLEOTIDE SEQUENCE [LARGE SCALE GENOMIC DNA]</scope>
    <source>
        <strain evidence="2 3">FDAARGOS_1161</strain>
    </source>
</reference>
<feature type="transmembrane region" description="Helical" evidence="1">
    <location>
        <begin position="34"/>
        <end position="55"/>
    </location>
</feature>
<dbReference type="RefSeq" id="WP_040373826.1">
    <property type="nucleotide sequence ID" value="NZ_CP068053.1"/>
</dbReference>
<dbReference type="AlphaFoldDB" id="A0A974NQX8"/>
<evidence type="ECO:0000256" key="1">
    <source>
        <dbReference type="SAM" id="Phobius"/>
    </source>
</evidence>
<dbReference type="EMBL" id="CP068053">
    <property type="protein sequence ID" value="QQT02357.1"/>
    <property type="molecule type" value="Genomic_DNA"/>
</dbReference>
<gene>
    <name evidence="2" type="ORF">I6J18_11270</name>
</gene>
<proteinExistence type="predicted"/>
<protein>
    <submittedName>
        <fullName evidence="2">Uncharacterized protein</fullName>
    </submittedName>
</protein>
<evidence type="ECO:0000313" key="3">
    <source>
        <dbReference type="Proteomes" id="UP000595254"/>
    </source>
</evidence>
<name>A0A974NQX8_PERPY</name>
<dbReference type="Proteomes" id="UP000595254">
    <property type="component" value="Chromosome"/>
</dbReference>
<sequence length="66" mass="7107">MDSLTVVFFAAMLAGFALIKLALAGTIFASIEVVLTTLGVVVVIVFAFVLIWRAIRALINRTNNPL</sequence>
<accession>A0A974NQX8</accession>
<keyword evidence="1" id="KW-0472">Membrane</keyword>
<organism evidence="2 3">
    <name type="scientific">Peribacillus psychrosaccharolyticus</name>
    <name type="common">Bacillus psychrosaccharolyticus</name>
    <dbReference type="NCBI Taxonomy" id="1407"/>
    <lineage>
        <taxon>Bacteria</taxon>
        <taxon>Bacillati</taxon>
        <taxon>Bacillota</taxon>
        <taxon>Bacilli</taxon>
        <taxon>Bacillales</taxon>
        <taxon>Bacillaceae</taxon>
        <taxon>Peribacillus</taxon>
    </lineage>
</organism>